<dbReference type="AlphaFoldDB" id="A0A9Q1J8H8"/>
<dbReference type="PANTHER" id="PTHR28491:SF1">
    <property type="entry name" value="UPF0688 PROTEIN C1ORF174"/>
    <property type="match status" value="1"/>
</dbReference>
<organism evidence="5 6">
    <name type="scientific">Synaphobranchus kaupii</name>
    <name type="common">Kaup's arrowtooth eel</name>
    <dbReference type="NCBI Taxonomy" id="118154"/>
    <lineage>
        <taxon>Eukaryota</taxon>
        <taxon>Metazoa</taxon>
        <taxon>Chordata</taxon>
        <taxon>Craniata</taxon>
        <taxon>Vertebrata</taxon>
        <taxon>Euteleostomi</taxon>
        <taxon>Actinopterygii</taxon>
        <taxon>Neopterygii</taxon>
        <taxon>Teleostei</taxon>
        <taxon>Anguilliformes</taxon>
        <taxon>Synaphobranchidae</taxon>
        <taxon>Synaphobranchus</taxon>
    </lineage>
</organism>
<protein>
    <submittedName>
        <fullName evidence="5">Uncharacterized protein</fullName>
    </submittedName>
</protein>
<sequence length="226" mass="25369">MRRKQVRGRRVRCSARPKRKSTAAVYRQETKSSNKGSLKTADVPCVAKRHKVAETERIPDNEKQGDCRELHGCSNSQLLVNGDGEGGLCRESTCRDPVDLGDKEAWEVEHCDVNGGLEEAEESEMKMQIEVDSSIFLDDDSNQVMPVGQFFGNIELDQDYPAARAPASVPMSRREYRRLHYIAKDDSDDDIYEDGHLETPQQSESSLWDSFSSTTYSGSNITNGSR</sequence>
<evidence type="ECO:0000313" key="5">
    <source>
        <dbReference type="EMBL" id="KAJ8371148.1"/>
    </source>
</evidence>
<proteinExistence type="inferred from homology"/>
<dbReference type="GO" id="GO:0005634">
    <property type="term" value="C:nucleus"/>
    <property type="evidence" value="ECO:0007669"/>
    <property type="project" value="UniProtKB-SubCell"/>
</dbReference>
<feature type="region of interest" description="Disordered" evidence="4">
    <location>
        <begin position="1"/>
        <end position="42"/>
    </location>
</feature>
<feature type="region of interest" description="Disordered" evidence="4">
    <location>
        <begin position="187"/>
        <end position="226"/>
    </location>
</feature>
<reference evidence="5" key="1">
    <citation type="journal article" date="2023" name="Science">
        <title>Genome structures resolve the early diversification of teleost fishes.</title>
        <authorList>
            <person name="Parey E."/>
            <person name="Louis A."/>
            <person name="Montfort J."/>
            <person name="Bouchez O."/>
            <person name="Roques C."/>
            <person name="Iampietro C."/>
            <person name="Lluch J."/>
            <person name="Castinel A."/>
            <person name="Donnadieu C."/>
            <person name="Desvignes T."/>
            <person name="Floi Bucao C."/>
            <person name="Jouanno E."/>
            <person name="Wen M."/>
            <person name="Mejri S."/>
            <person name="Dirks R."/>
            <person name="Jansen H."/>
            <person name="Henkel C."/>
            <person name="Chen W.J."/>
            <person name="Zahm M."/>
            <person name="Cabau C."/>
            <person name="Klopp C."/>
            <person name="Thompson A.W."/>
            <person name="Robinson-Rechavi M."/>
            <person name="Braasch I."/>
            <person name="Lecointre G."/>
            <person name="Bobe J."/>
            <person name="Postlethwait J.H."/>
            <person name="Berthelot C."/>
            <person name="Roest Crollius H."/>
            <person name="Guiguen Y."/>
        </authorList>
    </citation>
    <scope>NUCLEOTIDE SEQUENCE</scope>
    <source>
        <strain evidence="5">WJC10195</strain>
    </source>
</reference>
<comment type="similarity">
    <text evidence="2">Belongs to the UPF0688 family.</text>
</comment>
<comment type="subcellular location">
    <subcellularLocation>
        <location evidence="1">Nucleus</location>
    </subcellularLocation>
</comment>
<evidence type="ECO:0000256" key="1">
    <source>
        <dbReference type="ARBA" id="ARBA00004123"/>
    </source>
</evidence>
<evidence type="ECO:0000256" key="4">
    <source>
        <dbReference type="SAM" id="MobiDB-lite"/>
    </source>
</evidence>
<name>A0A9Q1J8H8_SYNKA</name>
<comment type="caution">
    <text evidence="5">The sequence shown here is derived from an EMBL/GenBank/DDBJ whole genome shotgun (WGS) entry which is preliminary data.</text>
</comment>
<dbReference type="PANTHER" id="PTHR28491">
    <property type="entry name" value="UPF0688 PROTEIN C1ORF174"/>
    <property type="match status" value="1"/>
</dbReference>
<gene>
    <name evidence="5" type="ORF">SKAU_G00111760</name>
</gene>
<dbReference type="Proteomes" id="UP001152622">
    <property type="component" value="Chromosome 3"/>
</dbReference>
<dbReference type="EMBL" id="JAINUF010000003">
    <property type="protein sequence ID" value="KAJ8371148.1"/>
    <property type="molecule type" value="Genomic_DNA"/>
</dbReference>
<evidence type="ECO:0000313" key="6">
    <source>
        <dbReference type="Proteomes" id="UP001152622"/>
    </source>
</evidence>
<keyword evidence="6" id="KW-1185">Reference proteome</keyword>
<evidence type="ECO:0000256" key="3">
    <source>
        <dbReference type="ARBA" id="ARBA00023242"/>
    </source>
</evidence>
<dbReference type="InterPro" id="IPR031530">
    <property type="entry name" value="UPF0688"/>
</dbReference>
<keyword evidence="3" id="KW-0539">Nucleus</keyword>
<dbReference type="OrthoDB" id="8730115at2759"/>
<feature type="compositionally biased region" description="Polar residues" evidence="4">
    <location>
        <begin position="199"/>
        <end position="226"/>
    </location>
</feature>
<accession>A0A9Q1J8H8</accession>
<feature type="compositionally biased region" description="Basic residues" evidence="4">
    <location>
        <begin position="1"/>
        <end position="21"/>
    </location>
</feature>
<dbReference type="Pfam" id="PF15772">
    <property type="entry name" value="UPF0688"/>
    <property type="match status" value="1"/>
</dbReference>
<evidence type="ECO:0000256" key="2">
    <source>
        <dbReference type="ARBA" id="ARBA00006634"/>
    </source>
</evidence>